<proteinExistence type="predicted"/>
<dbReference type="SUPFAM" id="SSF110324">
    <property type="entry name" value="Ribosomal L27 protein-like"/>
    <property type="match status" value="1"/>
</dbReference>
<feature type="non-terminal residue" evidence="1">
    <location>
        <position position="56"/>
    </location>
</feature>
<evidence type="ECO:0000313" key="1">
    <source>
        <dbReference type="EMBL" id="GAH76264.1"/>
    </source>
</evidence>
<comment type="caution">
    <text evidence="1">The sequence shown here is derived from an EMBL/GenBank/DDBJ whole genome shotgun (WGS) entry which is preliminary data.</text>
</comment>
<dbReference type="AlphaFoldDB" id="X1JD34"/>
<protein>
    <submittedName>
        <fullName evidence="1">Uncharacterized protein</fullName>
    </submittedName>
</protein>
<name>X1JD34_9ZZZZ</name>
<accession>X1JD34</accession>
<dbReference type="EMBL" id="BARU01026506">
    <property type="protein sequence ID" value="GAH76264.1"/>
    <property type="molecule type" value="Genomic_DNA"/>
</dbReference>
<sequence length="56" mass="6253">MKESAKNKEIVLTGQYLGVVEEFLPDKQSTYVKDGQIIASKTGVINIDTNKRLIEV</sequence>
<organism evidence="1">
    <name type="scientific">marine sediment metagenome</name>
    <dbReference type="NCBI Taxonomy" id="412755"/>
    <lineage>
        <taxon>unclassified sequences</taxon>
        <taxon>metagenomes</taxon>
        <taxon>ecological metagenomes</taxon>
    </lineage>
</organism>
<gene>
    <name evidence="1" type="ORF">S03H2_42562</name>
</gene>
<dbReference type="Gene3D" id="2.40.50.100">
    <property type="match status" value="1"/>
</dbReference>
<reference evidence="1" key="1">
    <citation type="journal article" date="2014" name="Front. Microbiol.">
        <title>High frequency of phylogenetically diverse reductive dehalogenase-homologous genes in deep subseafloor sedimentary metagenomes.</title>
        <authorList>
            <person name="Kawai M."/>
            <person name="Futagami T."/>
            <person name="Toyoda A."/>
            <person name="Takaki Y."/>
            <person name="Nishi S."/>
            <person name="Hori S."/>
            <person name="Arai W."/>
            <person name="Tsubouchi T."/>
            <person name="Morono Y."/>
            <person name="Uchiyama I."/>
            <person name="Ito T."/>
            <person name="Fujiyama A."/>
            <person name="Inagaki F."/>
            <person name="Takami H."/>
        </authorList>
    </citation>
    <scope>NUCLEOTIDE SEQUENCE</scope>
    <source>
        <strain evidence="1">Expedition CK06-06</strain>
    </source>
</reference>